<feature type="compositionally biased region" description="Polar residues" evidence="1">
    <location>
        <begin position="78"/>
        <end position="92"/>
    </location>
</feature>
<feature type="compositionally biased region" description="Polar residues" evidence="1">
    <location>
        <begin position="26"/>
        <end position="49"/>
    </location>
</feature>
<name>A0A433Q245_9FUNG</name>
<sequence length="109" mass="12111">MLYFAGASFKLPQSSKREEVAMRLSNRASQSIRKRNQPPSGRITKSSSLARLGSPSLRLSTLSPAAQHLLKRSDRTPTSDTFLRASYASSTAERTRDRKPTSSFTPKRP</sequence>
<comment type="caution">
    <text evidence="2">The sequence shown here is derived from an EMBL/GenBank/DDBJ whole genome shotgun (WGS) entry which is preliminary data.</text>
</comment>
<gene>
    <name evidence="2" type="ORF">BC938DRAFT_474463</name>
</gene>
<dbReference type="AlphaFoldDB" id="A0A433Q245"/>
<evidence type="ECO:0000313" key="2">
    <source>
        <dbReference type="EMBL" id="RUS23883.1"/>
    </source>
</evidence>
<accession>A0A433Q245</accession>
<proteinExistence type="predicted"/>
<organism evidence="2 3">
    <name type="scientific">Jimgerdemannia flammicorona</name>
    <dbReference type="NCBI Taxonomy" id="994334"/>
    <lineage>
        <taxon>Eukaryota</taxon>
        <taxon>Fungi</taxon>
        <taxon>Fungi incertae sedis</taxon>
        <taxon>Mucoromycota</taxon>
        <taxon>Mucoromycotina</taxon>
        <taxon>Endogonomycetes</taxon>
        <taxon>Endogonales</taxon>
        <taxon>Endogonaceae</taxon>
        <taxon>Jimgerdemannia</taxon>
    </lineage>
</organism>
<keyword evidence="3" id="KW-1185">Reference proteome</keyword>
<dbReference type="Proteomes" id="UP000274822">
    <property type="component" value="Unassembled WGS sequence"/>
</dbReference>
<evidence type="ECO:0000313" key="3">
    <source>
        <dbReference type="Proteomes" id="UP000274822"/>
    </source>
</evidence>
<protein>
    <submittedName>
        <fullName evidence="2">Uncharacterized protein</fullName>
    </submittedName>
</protein>
<feature type="region of interest" description="Disordered" evidence="1">
    <location>
        <begin position="15"/>
        <end position="56"/>
    </location>
</feature>
<reference evidence="2 3" key="1">
    <citation type="journal article" date="2018" name="New Phytol.">
        <title>Phylogenomics of Endogonaceae and evolution of mycorrhizas within Mucoromycota.</title>
        <authorList>
            <person name="Chang Y."/>
            <person name="Desiro A."/>
            <person name="Na H."/>
            <person name="Sandor L."/>
            <person name="Lipzen A."/>
            <person name="Clum A."/>
            <person name="Barry K."/>
            <person name="Grigoriev I.V."/>
            <person name="Martin F.M."/>
            <person name="Stajich J.E."/>
            <person name="Smith M.E."/>
            <person name="Bonito G."/>
            <person name="Spatafora J.W."/>
        </authorList>
    </citation>
    <scope>NUCLEOTIDE SEQUENCE [LARGE SCALE GENOMIC DNA]</scope>
    <source>
        <strain evidence="2 3">AD002</strain>
    </source>
</reference>
<evidence type="ECO:0000256" key="1">
    <source>
        <dbReference type="SAM" id="MobiDB-lite"/>
    </source>
</evidence>
<feature type="region of interest" description="Disordered" evidence="1">
    <location>
        <begin position="68"/>
        <end position="109"/>
    </location>
</feature>
<dbReference type="EMBL" id="RBNJ01018175">
    <property type="protein sequence ID" value="RUS23883.1"/>
    <property type="molecule type" value="Genomic_DNA"/>
</dbReference>
<dbReference type="Pfam" id="PF09751">
    <property type="entry name" value="Es2"/>
    <property type="match status" value="1"/>
</dbReference>
<dbReference type="InterPro" id="IPR019148">
    <property type="entry name" value="Nuclear_protein_DGCR14_ESS-2"/>
</dbReference>